<evidence type="ECO:0000256" key="1">
    <source>
        <dbReference type="SAM" id="Phobius"/>
    </source>
</evidence>
<protein>
    <submittedName>
        <fullName evidence="2">Uncharacterized protein</fullName>
    </submittedName>
</protein>
<keyword evidence="1" id="KW-0812">Transmembrane</keyword>
<feature type="transmembrane region" description="Helical" evidence="1">
    <location>
        <begin position="12"/>
        <end position="31"/>
    </location>
</feature>
<keyword evidence="3" id="KW-1185">Reference proteome</keyword>
<evidence type="ECO:0000313" key="3">
    <source>
        <dbReference type="Proteomes" id="UP000236725"/>
    </source>
</evidence>
<feature type="transmembrane region" description="Helical" evidence="1">
    <location>
        <begin position="43"/>
        <end position="63"/>
    </location>
</feature>
<dbReference type="Proteomes" id="UP000236725">
    <property type="component" value="Unassembled WGS sequence"/>
</dbReference>
<accession>A0A8G2F1Q5</accession>
<sequence>MEDINKKNKRLIIAAYTILVLIAIGTGYLAYEKKIPDFTSFFWGISSSFIATVFLYTILKFFLVNSDDVVIKRIDDIQKEKLISDEKLIHRIDEMMSSKIMPLSYNINEAESLSKFFKSINLEKTDSIYLTGYSMAHVFQQHRNDFIEILNRKIEVKVLLIDPDSTAGQLMKERVGPTHIVGGPHRRTLRYIDEINDSVSNNSKIIVSKMSWIPSCSLILTKNSREDYFTLMIGVNGFNLNNANKQAPRRLYSVINSTFKDEKIAFYQSNFEYLWEENSGNIYQDIKQYIKQYSNIYE</sequence>
<keyword evidence="1" id="KW-1133">Transmembrane helix</keyword>
<name>A0A8G2F1Q5_9BACT</name>
<comment type="caution">
    <text evidence="2">The sequence shown here is derived from an EMBL/GenBank/DDBJ whole genome shotgun (WGS) entry which is preliminary data.</text>
</comment>
<evidence type="ECO:0000313" key="2">
    <source>
        <dbReference type="EMBL" id="SEF51524.1"/>
    </source>
</evidence>
<keyword evidence="1" id="KW-0472">Membrane</keyword>
<organism evidence="2 3">
    <name type="scientific">Parabacteroides chinchillae</name>
    <dbReference type="NCBI Taxonomy" id="871327"/>
    <lineage>
        <taxon>Bacteria</taxon>
        <taxon>Pseudomonadati</taxon>
        <taxon>Bacteroidota</taxon>
        <taxon>Bacteroidia</taxon>
        <taxon>Bacteroidales</taxon>
        <taxon>Tannerellaceae</taxon>
        <taxon>Parabacteroides</taxon>
    </lineage>
</organism>
<reference evidence="2 3" key="1">
    <citation type="submission" date="2016-10" db="EMBL/GenBank/DDBJ databases">
        <authorList>
            <person name="Varghese N."/>
            <person name="Submissions S."/>
        </authorList>
    </citation>
    <scope>NUCLEOTIDE SEQUENCE [LARGE SCALE GENOMIC DNA]</scope>
    <source>
        <strain evidence="2 3">DSM 29073</strain>
    </source>
</reference>
<dbReference type="AlphaFoldDB" id="A0A8G2F1Q5"/>
<dbReference type="RefSeq" id="WP_103982338.1">
    <property type="nucleotide sequence ID" value="NZ_FNVS01000002.1"/>
</dbReference>
<proteinExistence type="predicted"/>
<dbReference type="EMBL" id="FNVS01000002">
    <property type="protein sequence ID" value="SEF51524.1"/>
    <property type="molecule type" value="Genomic_DNA"/>
</dbReference>
<gene>
    <name evidence="2" type="ORF">SAMN05444001_10225</name>
</gene>